<evidence type="ECO:0000313" key="2">
    <source>
        <dbReference type="Proteomes" id="UP001352852"/>
    </source>
</evidence>
<evidence type="ECO:0000313" key="1">
    <source>
        <dbReference type="EMBL" id="MED6279148.1"/>
    </source>
</evidence>
<accession>A0ABU7DZ92</accession>
<comment type="caution">
    <text evidence="1">The sequence shown here is derived from an EMBL/GenBank/DDBJ whole genome shotgun (WGS) entry which is preliminary data.</text>
</comment>
<reference evidence="1 2" key="1">
    <citation type="submission" date="2021-06" db="EMBL/GenBank/DDBJ databases">
        <authorList>
            <person name="Palmer J.M."/>
        </authorList>
    </citation>
    <scope>NUCLEOTIDE SEQUENCE [LARGE SCALE GENOMIC DNA]</scope>
    <source>
        <strain evidence="1 2">CL_MEX2019</strain>
        <tissue evidence="1">Muscle</tissue>
    </source>
</reference>
<dbReference type="Proteomes" id="UP001352852">
    <property type="component" value="Unassembled WGS sequence"/>
</dbReference>
<gene>
    <name evidence="1" type="ORF">CHARACLAT_031582</name>
</gene>
<proteinExistence type="predicted"/>
<keyword evidence="2" id="KW-1185">Reference proteome</keyword>
<protein>
    <submittedName>
        <fullName evidence="1">Uncharacterized protein</fullName>
    </submittedName>
</protein>
<organism evidence="1 2">
    <name type="scientific">Characodon lateralis</name>
    <dbReference type="NCBI Taxonomy" id="208331"/>
    <lineage>
        <taxon>Eukaryota</taxon>
        <taxon>Metazoa</taxon>
        <taxon>Chordata</taxon>
        <taxon>Craniata</taxon>
        <taxon>Vertebrata</taxon>
        <taxon>Euteleostomi</taxon>
        <taxon>Actinopterygii</taxon>
        <taxon>Neopterygii</taxon>
        <taxon>Teleostei</taxon>
        <taxon>Neoteleostei</taxon>
        <taxon>Acanthomorphata</taxon>
        <taxon>Ovalentaria</taxon>
        <taxon>Atherinomorphae</taxon>
        <taxon>Cyprinodontiformes</taxon>
        <taxon>Goodeidae</taxon>
        <taxon>Characodon</taxon>
    </lineage>
</organism>
<dbReference type="EMBL" id="JAHUTJ010037950">
    <property type="protein sequence ID" value="MED6279148.1"/>
    <property type="molecule type" value="Genomic_DNA"/>
</dbReference>
<sequence>MQPNKKTITETFVRHPQPAQLQWALAEKEPWGNHYPTVFGNPSPKKTPFFCLRGFFPGKWTNVEKLTIKNFTLEERSAPDPCPFPSSQSDGSE</sequence>
<name>A0ABU7DZ92_9TELE</name>